<dbReference type="RefSeq" id="WP_021618572.1">
    <property type="nucleotide sequence ID" value="NZ_CBDEIH010000027.1"/>
</dbReference>
<reference evidence="1 2" key="1">
    <citation type="submission" date="2017-12" db="EMBL/GenBank/DDBJ databases">
        <title>Phylogenetic diversity of female urinary microbiome.</title>
        <authorList>
            <person name="Thomas-White K."/>
            <person name="Wolfe A.J."/>
        </authorList>
    </citation>
    <scope>NUCLEOTIDE SEQUENCE [LARGE SCALE GENOMIC DNA]</scope>
    <source>
        <strain evidence="1 2">UMB0064</strain>
    </source>
</reference>
<comment type="caution">
    <text evidence="1">The sequence shown here is derived from an EMBL/GenBank/DDBJ whole genome shotgun (WGS) entry which is preliminary data.</text>
</comment>
<dbReference type="EMBL" id="PKGU01000001">
    <property type="protein sequence ID" value="PKZ16174.1"/>
    <property type="molecule type" value="Genomic_DNA"/>
</dbReference>
<organism evidence="1 2">
    <name type="scientific">Alloscardovia omnicolens</name>
    <dbReference type="NCBI Taxonomy" id="419015"/>
    <lineage>
        <taxon>Bacteria</taxon>
        <taxon>Bacillati</taxon>
        <taxon>Actinomycetota</taxon>
        <taxon>Actinomycetes</taxon>
        <taxon>Bifidobacteriales</taxon>
        <taxon>Bifidobacteriaceae</taxon>
        <taxon>Alloscardovia</taxon>
    </lineage>
</organism>
<name>A0A2I1M7S6_9BIFI</name>
<dbReference type="GeneID" id="35868579"/>
<dbReference type="AlphaFoldDB" id="A0A2I1M7S6"/>
<proteinExistence type="predicted"/>
<accession>A0A2I1M7S6</accession>
<dbReference type="Proteomes" id="UP000242263">
    <property type="component" value="Unassembled WGS sequence"/>
</dbReference>
<evidence type="ECO:0000313" key="1">
    <source>
        <dbReference type="EMBL" id="PKZ16174.1"/>
    </source>
</evidence>
<gene>
    <name evidence="1" type="ORF">CYJ32_01710</name>
</gene>
<protein>
    <submittedName>
        <fullName evidence="1">Uncharacterized protein</fullName>
    </submittedName>
</protein>
<sequence>MKEHITTIMRGVAIIVACLLVIPLSACAPKTHSALKEIEIGKYIAAVPIYDAAKIPGKHSYLALITADGHSKIIRLNTMFYNQPVWTHAGVQFIDNKSNYFIAKNSTQTRMTNHNKTDFQYGSTFYDDNTMITVLNRGLEHKKDGIIGVSKTNGQFKEFAYSTAQAHSLSNLATCQQSTYTIDLSRDIENPELVISKIFDGKSPQFTIEDKVRPNVNTFDGELLTLFENHPTANNQSNIGTAFCQNGKLSTFVTVTANQTEQRLGSVMLFQWDTNTKQSRFIPLKDEKTGDYLTTSQATIWGKYSTDEYAASKTETLVMSGLSGEILAVNTETGIAQQFTSPIIKYNDQFETDFYGRLVMRTTTDYVYAFALYENDKTGTKSFINVYSRDDGSLIKTIHLDSALNKKVYNTNFRLGYPAVSPDYTWR</sequence>
<evidence type="ECO:0000313" key="2">
    <source>
        <dbReference type="Proteomes" id="UP000242263"/>
    </source>
</evidence>